<gene>
    <name evidence="3" type="ORF">LCGC14_0522730</name>
</gene>
<feature type="compositionally biased region" description="Basic and acidic residues" evidence="2">
    <location>
        <begin position="265"/>
        <end position="302"/>
    </location>
</feature>
<keyword evidence="1" id="KW-0175">Coiled coil</keyword>
<reference evidence="3" key="1">
    <citation type="journal article" date="2015" name="Nature">
        <title>Complex archaea that bridge the gap between prokaryotes and eukaryotes.</title>
        <authorList>
            <person name="Spang A."/>
            <person name="Saw J.H."/>
            <person name="Jorgensen S.L."/>
            <person name="Zaremba-Niedzwiedzka K."/>
            <person name="Martijn J."/>
            <person name="Lind A.E."/>
            <person name="van Eijk R."/>
            <person name="Schleper C."/>
            <person name="Guy L."/>
            <person name="Ettema T.J."/>
        </authorList>
    </citation>
    <scope>NUCLEOTIDE SEQUENCE</scope>
</reference>
<dbReference type="AlphaFoldDB" id="A0A0F9UJF8"/>
<evidence type="ECO:0000256" key="2">
    <source>
        <dbReference type="SAM" id="MobiDB-lite"/>
    </source>
</evidence>
<feature type="coiled-coil region" evidence="1">
    <location>
        <begin position="472"/>
        <end position="499"/>
    </location>
</feature>
<feature type="region of interest" description="Disordered" evidence="2">
    <location>
        <begin position="257"/>
        <end position="302"/>
    </location>
</feature>
<accession>A0A0F9UJF8</accession>
<evidence type="ECO:0000313" key="3">
    <source>
        <dbReference type="EMBL" id="KKN61341.1"/>
    </source>
</evidence>
<evidence type="ECO:0000256" key="1">
    <source>
        <dbReference type="SAM" id="Coils"/>
    </source>
</evidence>
<protein>
    <submittedName>
        <fullName evidence="3">Uncharacterized protein</fullName>
    </submittedName>
</protein>
<organism evidence="3">
    <name type="scientific">marine sediment metagenome</name>
    <dbReference type="NCBI Taxonomy" id="412755"/>
    <lineage>
        <taxon>unclassified sequences</taxon>
        <taxon>metagenomes</taxon>
        <taxon>ecological metagenomes</taxon>
    </lineage>
</organism>
<comment type="caution">
    <text evidence="3">The sequence shown here is derived from an EMBL/GenBank/DDBJ whole genome shotgun (WGS) entry which is preliminary data.</text>
</comment>
<name>A0A0F9UJF8_9ZZZZ</name>
<sequence>MAAVKKQVGFDLAKLAKLPGPFRLYLTRQLPGGQKEPIPLPQTEWSNQEVIDFENTVVTRISGGGNYAAQLTTLDGGDGFTWEFGYSEKLYPSMVPPGLQSAYVPPPVTVQGAPVATPAPIPYGLQIQNQNQPLAQPQAHFATPISQLSGPAYMYPPGYGQPIPQYPYPSPYQPPRQAADSKEDALKKELEQIRLANQQAEHRRERESDAARHTAQMTSLREEIRRASEAVKQPAGESPELVALKSQNAMLQKQIEAQAQAQRDMMTKIERQQAESRDQTARDVAQRQHEERMRQMEENSRREMQGLKDQMALVQANNGKQDPMLPFLMESQRQAADVAREQARTAASAPQQLMSIVEGVRRSSGADQIMTNLAGAYDSVNNMVMRNAEMMGNFMAQSQGSPVMGLIGDALHSGKEVLAQMVTAKSKSEEARAQADAARDQQTAAIEYARANAAAAAAAQSKGNGVPEEDQVIQATEARQEAEVEAEQANQEVANLEPKLFGSLLWPEIEKLRQWIAKEGIENVDPRGIVVMLIQAAGKMKENGLDAPVLYLFENQQWAELFDRVIPDVTAEFASECVKIMSEISTRLATVTKPEEIEEILRGPSKTPEQTAN</sequence>
<proteinExistence type="predicted"/>
<dbReference type="EMBL" id="LAZR01000661">
    <property type="protein sequence ID" value="KKN61341.1"/>
    <property type="molecule type" value="Genomic_DNA"/>
</dbReference>